<dbReference type="SUPFAM" id="SSF48498">
    <property type="entry name" value="Tetracyclin repressor-like, C-terminal domain"/>
    <property type="match status" value="1"/>
</dbReference>
<keyword evidence="1" id="KW-0805">Transcription regulation</keyword>
<dbReference type="PANTHER" id="PTHR47506:SF3">
    <property type="entry name" value="HTH-TYPE TRANSCRIPTIONAL REGULATOR LMRA"/>
    <property type="match status" value="1"/>
</dbReference>
<dbReference type="PANTHER" id="PTHR47506">
    <property type="entry name" value="TRANSCRIPTIONAL REGULATORY PROTEIN"/>
    <property type="match status" value="1"/>
</dbReference>
<evidence type="ECO:0000313" key="6">
    <source>
        <dbReference type="EMBL" id="SHF04210.1"/>
    </source>
</evidence>
<proteinExistence type="predicted"/>
<dbReference type="InterPro" id="IPR036271">
    <property type="entry name" value="Tet_transcr_reg_TetR-rel_C_sf"/>
</dbReference>
<keyword evidence="7" id="KW-1185">Reference proteome</keyword>
<dbReference type="PROSITE" id="PS50977">
    <property type="entry name" value="HTH_TETR_2"/>
    <property type="match status" value="1"/>
</dbReference>
<dbReference type="OrthoDB" id="9811084at2"/>
<dbReference type="Proteomes" id="UP000325134">
    <property type="component" value="Unassembled WGS sequence"/>
</dbReference>
<keyword evidence="3" id="KW-0804">Transcription</keyword>
<dbReference type="InterPro" id="IPR001647">
    <property type="entry name" value="HTH_TetR"/>
</dbReference>
<dbReference type="EMBL" id="FQVK01000015">
    <property type="protein sequence ID" value="SHF04210.1"/>
    <property type="molecule type" value="Genomic_DNA"/>
</dbReference>
<dbReference type="Pfam" id="PF00440">
    <property type="entry name" value="TetR_N"/>
    <property type="match status" value="1"/>
</dbReference>
<dbReference type="SUPFAM" id="SSF46689">
    <property type="entry name" value="Homeodomain-like"/>
    <property type="match status" value="1"/>
</dbReference>
<name>A0A1M4YEN7_9RHOB</name>
<feature type="DNA-binding region" description="H-T-H motif" evidence="4">
    <location>
        <begin position="29"/>
        <end position="48"/>
    </location>
</feature>
<dbReference type="AlphaFoldDB" id="A0A1M4YEN7"/>
<dbReference type="Gene3D" id="1.10.357.10">
    <property type="entry name" value="Tetracycline Repressor, domain 2"/>
    <property type="match status" value="1"/>
</dbReference>
<evidence type="ECO:0000256" key="1">
    <source>
        <dbReference type="ARBA" id="ARBA00023015"/>
    </source>
</evidence>
<feature type="domain" description="HTH tetR-type" evidence="5">
    <location>
        <begin position="6"/>
        <end position="66"/>
    </location>
</feature>
<dbReference type="GO" id="GO:0003677">
    <property type="term" value="F:DNA binding"/>
    <property type="evidence" value="ECO:0007669"/>
    <property type="project" value="UniProtKB-UniRule"/>
</dbReference>
<protein>
    <submittedName>
        <fullName evidence="6">Transcriptional regulator, TetR family</fullName>
    </submittedName>
</protein>
<organism evidence="6 7">
    <name type="scientific">Ruegeria intermedia</name>
    <dbReference type="NCBI Taxonomy" id="996115"/>
    <lineage>
        <taxon>Bacteria</taxon>
        <taxon>Pseudomonadati</taxon>
        <taxon>Pseudomonadota</taxon>
        <taxon>Alphaproteobacteria</taxon>
        <taxon>Rhodobacterales</taxon>
        <taxon>Roseobacteraceae</taxon>
        <taxon>Ruegeria</taxon>
    </lineage>
</organism>
<dbReference type="RefSeq" id="WP_149776238.1">
    <property type="nucleotide sequence ID" value="NZ_FQVK01000015.1"/>
</dbReference>
<evidence type="ECO:0000256" key="4">
    <source>
        <dbReference type="PROSITE-ProRule" id="PRU00335"/>
    </source>
</evidence>
<sequence length="201" mass="22735">MTRRPQNTRDRLTQTAARLFQRSGYNGVGLTEILTEARAPKGSLYHHFPKGKQDLALAAASWASDGMRDMIAASFNDAQDFRAGVTTLCHKIAKLFDSSPQWETCPIAATLFESPDNPTFRDHADRLYESWIEDVRGHAERFGVAHPDMAADTLFIVMQGGWQLARARRDSNVLRRLPEHIPWDRFQPDGECGLTRPDPDR</sequence>
<accession>A0A1M4YEN7</accession>
<evidence type="ECO:0000313" key="7">
    <source>
        <dbReference type="Proteomes" id="UP000325134"/>
    </source>
</evidence>
<dbReference type="InterPro" id="IPR054156">
    <property type="entry name" value="YxaF_TetR_C"/>
</dbReference>
<evidence type="ECO:0000256" key="2">
    <source>
        <dbReference type="ARBA" id="ARBA00023125"/>
    </source>
</evidence>
<dbReference type="Pfam" id="PF21993">
    <property type="entry name" value="TetR_C_13_2"/>
    <property type="match status" value="1"/>
</dbReference>
<keyword evidence="2 4" id="KW-0238">DNA-binding</keyword>
<gene>
    <name evidence="6" type="ORF">SAMN05444279_11543</name>
</gene>
<evidence type="ECO:0000259" key="5">
    <source>
        <dbReference type="PROSITE" id="PS50977"/>
    </source>
</evidence>
<dbReference type="InterPro" id="IPR009057">
    <property type="entry name" value="Homeodomain-like_sf"/>
</dbReference>
<reference evidence="6 7" key="1">
    <citation type="submission" date="2016-11" db="EMBL/GenBank/DDBJ databases">
        <authorList>
            <person name="Varghese N."/>
            <person name="Submissions S."/>
        </authorList>
    </citation>
    <scope>NUCLEOTIDE SEQUENCE [LARGE SCALE GENOMIC DNA]</scope>
    <source>
        <strain evidence="6 7">DSM 29341</strain>
    </source>
</reference>
<evidence type="ECO:0000256" key="3">
    <source>
        <dbReference type="ARBA" id="ARBA00023163"/>
    </source>
</evidence>